<dbReference type="Pfam" id="PF02463">
    <property type="entry name" value="SMC_N"/>
    <property type="match status" value="1"/>
</dbReference>
<dbReference type="Gene3D" id="1.20.1050.90">
    <property type="entry name" value="RecF/RecN/SMC, N-terminal domain"/>
    <property type="match status" value="1"/>
</dbReference>
<dbReference type="NCBIfam" id="TIGR00611">
    <property type="entry name" value="recf"/>
    <property type="match status" value="1"/>
</dbReference>
<dbReference type="InterPro" id="IPR042174">
    <property type="entry name" value="RecF_2"/>
</dbReference>
<dbReference type="InterPro" id="IPR018078">
    <property type="entry name" value="DNA-binding_RecF_CS"/>
</dbReference>
<evidence type="ECO:0000256" key="5">
    <source>
        <dbReference type="ARBA" id="ARBA00022705"/>
    </source>
</evidence>
<evidence type="ECO:0000256" key="11">
    <source>
        <dbReference type="ARBA" id="ARBA00023236"/>
    </source>
</evidence>
<evidence type="ECO:0000259" key="16">
    <source>
        <dbReference type="Pfam" id="PF02463"/>
    </source>
</evidence>
<evidence type="ECO:0000256" key="14">
    <source>
        <dbReference type="RuleBase" id="RU000578"/>
    </source>
</evidence>
<comment type="caution">
    <text evidence="17">The sequence shown here is derived from an EMBL/GenBank/DDBJ whole genome shotgun (WGS) entry which is preliminary data.</text>
</comment>
<evidence type="ECO:0000256" key="12">
    <source>
        <dbReference type="ARBA" id="ARBA00025401"/>
    </source>
</evidence>
<keyword evidence="8 13" id="KW-0067">ATP-binding</keyword>
<evidence type="ECO:0000256" key="7">
    <source>
        <dbReference type="ARBA" id="ARBA00022763"/>
    </source>
</evidence>
<protein>
    <recommendedName>
        <fullName evidence="3 13">DNA replication and repair protein RecF</fullName>
    </recommendedName>
</protein>
<dbReference type="Proteomes" id="UP001597326">
    <property type="component" value="Unassembled WGS sequence"/>
</dbReference>
<evidence type="ECO:0000256" key="1">
    <source>
        <dbReference type="ARBA" id="ARBA00004496"/>
    </source>
</evidence>
<keyword evidence="18" id="KW-1185">Reference proteome</keyword>
<dbReference type="Gene3D" id="3.40.50.300">
    <property type="entry name" value="P-loop containing nucleotide triphosphate hydrolases"/>
    <property type="match status" value="1"/>
</dbReference>
<name>A0ABW4RYL0_9ACTN</name>
<keyword evidence="10 13" id="KW-0234">DNA repair</keyword>
<dbReference type="SUPFAM" id="SSF52540">
    <property type="entry name" value="P-loop containing nucleoside triphosphate hydrolases"/>
    <property type="match status" value="1"/>
</dbReference>
<evidence type="ECO:0000256" key="8">
    <source>
        <dbReference type="ARBA" id="ARBA00022840"/>
    </source>
</evidence>
<dbReference type="InterPro" id="IPR027417">
    <property type="entry name" value="P-loop_NTPase"/>
</dbReference>
<evidence type="ECO:0000256" key="6">
    <source>
        <dbReference type="ARBA" id="ARBA00022741"/>
    </source>
</evidence>
<feature type="binding site" evidence="13">
    <location>
        <begin position="30"/>
        <end position="37"/>
    </location>
    <ligand>
        <name>ATP</name>
        <dbReference type="ChEBI" id="CHEBI:30616"/>
    </ligand>
</feature>
<keyword evidence="7 13" id="KW-0227">DNA damage</keyword>
<dbReference type="HAMAP" id="MF_00365">
    <property type="entry name" value="RecF"/>
    <property type="match status" value="1"/>
</dbReference>
<feature type="compositionally biased region" description="Acidic residues" evidence="15">
    <location>
        <begin position="416"/>
        <end position="431"/>
    </location>
</feature>
<reference evidence="18" key="1">
    <citation type="journal article" date="2019" name="Int. J. Syst. Evol. Microbiol.">
        <title>The Global Catalogue of Microorganisms (GCM) 10K type strain sequencing project: providing services to taxonomists for standard genome sequencing and annotation.</title>
        <authorList>
            <consortium name="The Broad Institute Genomics Platform"/>
            <consortium name="The Broad Institute Genome Sequencing Center for Infectious Disease"/>
            <person name="Wu L."/>
            <person name="Ma J."/>
        </authorList>
    </citation>
    <scope>NUCLEOTIDE SEQUENCE [LARGE SCALE GENOMIC DNA]</scope>
    <source>
        <strain evidence="18">CAIM 431</strain>
    </source>
</reference>
<comment type="subcellular location">
    <subcellularLocation>
        <location evidence="1 13 14">Cytoplasm</location>
    </subcellularLocation>
</comment>
<keyword evidence="5 13" id="KW-0235">DNA replication</keyword>
<evidence type="ECO:0000256" key="9">
    <source>
        <dbReference type="ARBA" id="ARBA00023125"/>
    </source>
</evidence>
<evidence type="ECO:0000313" key="17">
    <source>
        <dbReference type="EMBL" id="MFD1891200.1"/>
    </source>
</evidence>
<evidence type="ECO:0000256" key="13">
    <source>
        <dbReference type="HAMAP-Rule" id="MF_00365"/>
    </source>
</evidence>
<comment type="function">
    <text evidence="12 13 14">The RecF protein is involved in DNA metabolism; it is required for DNA replication and normal SOS inducibility. RecF binds preferentially to single-stranded, linear DNA. It also seems to bind ATP.</text>
</comment>
<keyword evidence="6 13" id="KW-0547">Nucleotide-binding</keyword>
<feature type="region of interest" description="Disordered" evidence="15">
    <location>
        <begin position="388"/>
        <end position="431"/>
    </location>
</feature>
<evidence type="ECO:0000256" key="15">
    <source>
        <dbReference type="SAM" id="MobiDB-lite"/>
    </source>
</evidence>
<keyword evidence="9 13" id="KW-0238">DNA-binding</keyword>
<feature type="domain" description="RecF/RecN/SMC N-terminal" evidence="16">
    <location>
        <begin position="3"/>
        <end position="357"/>
    </location>
</feature>
<organism evidence="17 18">
    <name type="scientific">Luteococcus peritonei</name>
    <dbReference type="NCBI Taxonomy" id="88874"/>
    <lineage>
        <taxon>Bacteria</taxon>
        <taxon>Bacillati</taxon>
        <taxon>Actinomycetota</taxon>
        <taxon>Actinomycetes</taxon>
        <taxon>Propionibacteriales</taxon>
        <taxon>Propionibacteriaceae</taxon>
        <taxon>Luteococcus</taxon>
    </lineage>
</organism>
<dbReference type="RefSeq" id="WP_343875430.1">
    <property type="nucleotide sequence ID" value="NZ_BAAAIX010000033.1"/>
</dbReference>
<dbReference type="PANTHER" id="PTHR32182:SF0">
    <property type="entry name" value="DNA REPLICATION AND REPAIR PROTEIN RECF"/>
    <property type="match status" value="1"/>
</dbReference>
<proteinExistence type="inferred from homology"/>
<evidence type="ECO:0000256" key="4">
    <source>
        <dbReference type="ARBA" id="ARBA00022490"/>
    </source>
</evidence>
<keyword evidence="11 13" id="KW-0742">SOS response</keyword>
<evidence type="ECO:0000256" key="2">
    <source>
        <dbReference type="ARBA" id="ARBA00008016"/>
    </source>
</evidence>
<evidence type="ECO:0000256" key="10">
    <source>
        <dbReference type="ARBA" id="ARBA00023204"/>
    </source>
</evidence>
<dbReference type="InterPro" id="IPR001238">
    <property type="entry name" value="DNA-binding_RecF"/>
</dbReference>
<sequence length="431" mass="47445">MFVHHLSLTDWRCYASADVELGPGVTIFVGSNGQGKTNLVEAVEYLSHMGSHRVSSEAPLVKAGTPQAIVRGRVQAASDDPRKLLLEIEVNPGKANRSRINRNALPRAREICGVLRTVVFSPEDLAVVKGDPSDRRGFLDQIVITRWPRMAGVKSDYERALKQRNALLKSLSGRGQRPDDDYAAATLEAWDEQVARIGSELLHARLDTITDLMPHVTTAYSEIAPTNNVVRADYRTSLDIEPGPAEEHGRELLERRLREAMAERRREEMARGVSLVGPHRDDLHLYIGELPAKGYASHGECWSLALALRLGSFELLRADGIEPVLVLDDVFAELDATRRLRLAEHVRDAEQVLVTAAVATDVPELLTVDDEGRPTGRRYRVQAGTVVPAGLDGEPLQPQSERADVTRITPQPVENAVDESVDEDAPVGDEA</sequence>
<dbReference type="PROSITE" id="PS00618">
    <property type="entry name" value="RECF_2"/>
    <property type="match status" value="1"/>
</dbReference>
<dbReference type="EMBL" id="JBHUFZ010000032">
    <property type="protein sequence ID" value="MFD1891200.1"/>
    <property type="molecule type" value="Genomic_DNA"/>
</dbReference>
<keyword evidence="4 13" id="KW-0963">Cytoplasm</keyword>
<dbReference type="PANTHER" id="PTHR32182">
    <property type="entry name" value="DNA REPLICATION AND REPAIR PROTEIN RECF"/>
    <property type="match status" value="1"/>
</dbReference>
<dbReference type="InterPro" id="IPR003395">
    <property type="entry name" value="RecF/RecN/SMC_N"/>
</dbReference>
<evidence type="ECO:0000256" key="3">
    <source>
        <dbReference type="ARBA" id="ARBA00020170"/>
    </source>
</evidence>
<gene>
    <name evidence="13 17" type="primary">recF</name>
    <name evidence="17" type="ORF">ACFSCS_13555</name>
</gene>
<evidence type="ECO:0000313" key="18">
    <source>
        <dbReference type="Proteomes" id="UP001597326"/>
    </source>
</evidence>
<accession>A0ABW4RYL0</accession>
<comment type="similarity">
    <text evidence="2 13 14">Belongs to the RecF family.</text>
</comment>